<name>A0A8J5SC26_ZIZPA</name>
<gene>
    <name evidence="4" type="ORF">GUJ93_ZPchr0002g24035</name>
</gene>
<evidence type="ECO:0000313" key="5">
    <source>
        <dbReference type="Proteomes" id="UP000729402"/>
    </source>
</evidence>
<dbReference type="EMBL" id="JAAALK010000287">
    <property type="protein sequence ID" value="KAG8060127.1"/>
    <property type="molecule type" value="Genomic_DNA"/>
</dbReference>
<evidence type="ECO:0000259" key="3">
    <source>
        <dbReference type="PROSITE" id="PS50158"/>
    </source>
</evidence>
<reference evidence="4" key="1">
    <citation type="journal article" date="2021" name="bioRxiv">
        <title>Whole Genome Assembly and Annotation of Northern Wild Rice, Zizania palustris L., Supports a Whole Genome Duplication in the Zizania Genus.</title>
        <authorList>
            <person name="Haas M."/>
            <person name="Kono T."/>
            <person name="Macchietto M."/>
            <person name="Millas R."/>
            <person name="McGilp L."/>
            <person name="Shao M."/>
            <person name="Duquette J."/>
            <person name="Hirsch C.N."/>
            <person name="Kimball J."/>
        </authorList>
    </citation>
    <scope>NUCLEOTIDE SEQUENCE</scope>
    <source>
        <tissue evidence="4">Fresh leaf tissue</tissue>
    </source>
</reference>
<feature type="compositionally biased region" description="Gly residues" evidence="2">
    <location>
        <begin position="101"/>
        <end position="113"/>
    </location>
</feature>
<feature type="domain" description="CCHC-type" evidence="3">
    <location>
        <begin position="140"/>
        <end position="155"/>
    </location>
</feature>
<dbReference type="InterPro" id="IPR054722">
    <property type="entry name" value="PolX-like_BBD"/>
</dbReference>
<dbReference type="Pfam" id="PF22936">
    <property type="entry name" value="Pol_BBD"/>
    <property type="match status" value="1"/>
</dbReference>
<evidence type="ECO:0000313" key="4">
    <source>
        <dbReference type="EMBL" id="KAG8060127.1"/>
    </source>
</evidence>
<keyword evidence="1" id="KW-0863">Zinc-finger</keyword>
<feature type="region of interest" description="Disordered" evidence="2">
    <location>
        <begin position="98"/>
        <end position="140"/>
    </location>
</feature>
<dbReference type="SMART" id="SM00343">
    <property type="entry name" value="ZnF_C2HC"/>
    <property type="match status" value="1"/>
</dbReference>
<evidence type="ECO:0000256" key="1">
    <source>
        <dbReference type="PROSITE-ProRule" id="PRU00047"/>
    </source>
</evidence>
<dbReference type="GO" id="GO:0008270">
    <property type="term" value="F:zinc ion binding"/>
    <property type="evidence" value="ECO:0007669"/>
    <property type="project" value="UniProtKB-KW"/>
</dbReference>
<comment type="caution">
    <text evidence="4">The sequence shown here is derived from an EMBL/GenBank/DDBJ whole genome shotgun (WGS) entry which is preliminary data.</text>
</comment>
<organism evidence="4 5">
    <name type="scientific">Zizania palustris</name>
    <name type="common">Northern wild rice</name>
    <dbReference type="NCBI Taxonomy" id="103762"/>
    <lineage>
        <taxon>Eukaryota</taxon>
        <taxon>Viridiplantae</taxon>
        <taxon>Streptophyta</taxon>
        <taxon>Embryophyta</taxon>
        <taxon>Tracheophyta</taxon>
        <taxon>Spermatophyta</taxon>
        <taxon>Magnoliopsida</taxon>
        <taxon>Liliopsida</taxon>
        <taxon>Poales</taxon>
        <taxon>Poaceae</taxon>
        <taxon>BOP clade</taxon>
        <taxon>Oryzoideae</taxon>
        <taxon>Oryzeae</taxon>
        <taxon>Zizaniinae</taxon>
        <taxon>Zizania</taxon>
    </lineage>
</organism>
<accession>A0A8J5SC26</accession>
<keyword evidence="1" id="KW-0862">Zinc</keyword>
<dbReference type="GO" id="GO:0003676">
    <property type="term" value="F:nucleic acid binding"/>
    <property type="evidence" value="ECO:0007669"/>
    <property type="project" value="InterPro"/>
</dbReference>
<keyword evidence="1" id="KW-0479">Metal-binding</keyword>
<dbReference type="OrthoDB" id="906313at2759"/>
<protein>
    <recommendedName>
        <fullName evidence="3">CCHC-type domain-containing protein</fullName>
    </recommendedName>
</protein>
<feature type="compositionally biased region" description="Gly residues" evidence="2">
    <location>
        <begin position="125"/>
        <end position="135"/>
    </location>
</feature>
<dbReference type="PROSITE" id="PS50158">
    <property type="entry name" value="ZF_CCHC"/>
    <property type="match status" value="1"/>
</dbReference>
<dbReference type="Pfam" id="PF00098">
    <property type="entry name" value="zf-CCHC"/>
    <property type="match status" value="1"/>
</dbReference>
<proteinExistence type="predicted"/>
<dbReference type="AlphaFoldDB" id="A0A8J5SC26"/>
<dbReference type="Proteomes" id="UP000729402">
    <property type="component" value="Unassembled WGS sequence"/>
</dbReference>
<dbReference type="PANTHER" id="PTHR47592">
    <property type="entry name" value="PBF68 PROTEIN"/>
    <property type="match status" value="1"/>
</dbReference>
<dbReference type="PANTHER" id="PTHR47592:SF27">
    <property type="entry name" value="OS08G0421700 PROTEIN"/>
    <property type="match status" value="1"/>
</dbReference>
<feature type="compositionally biased region" description="Basic residues" evidence="2">
    <location>
        <begin position="114"/>
        <end position="124"/>
    </location>
</feature>
<evidence type="ECO:0000256" key="2">
    <source>
        <dbReference type="SAM" id="MobiDB-lite"/>
    </source>
</evidence>
<dbReference type="InterPro" id="IPR001878">
    <property type="entry name" value="Znf_CCHC"/>
</dbReference>
<keyword evidence="5" id="KW-1185">Reference proteome</keyword>
<sequence length="353" mass="38059">MGRPSTNGMATTLATLGAGVEEDKIVEKIVRSVPPRFKQIVLAITTLLDVSTLTVSDLVGRLKAAEETFEEAPGSLQQDGRLYLTEEEWDARQKKEAENHLGGGLSGGGGRQGGGRRGHGRGRGGRWSGGQSSGKGGDECRRCGKLGHWARECRSKPKREQAHAVEEEEEASLLHVRTSPTVLDTTSTALVGSPTAPLPSASLALQPVEQALNGNEVVEANSGLQIVIREEKVFAQLGEEEEHKPEEWILDTGATNHMSGSMVAFSKLDTAVLGTVWFGDDSVARIEGRGTVTFPCRNGEFRRFIGVYFIPRLTMNIVSVGQLDEDGYKIRIEAGVMSIQEPDGKLLAKVSRA</sequence>
<reference evidence="4" key="2">
    <citation type="submission" date="2021-02" db="EMBL/GenBank/DDBJ databases">
        <authorList>
            <person name="Kimball J.A."/>
            <person name="Haas M.W."/>
            <person name="Macchietto M."/>
            <person name="Kono T."/>
            <person name="Duquette J."/>
            <person name="Shao M."/>
        </authorList>
    </citation>
    <scope>NUCLEOTIDE SEQUENCE</scope>
    <source>
        <tissue evidence="4">Fresh leaf tissue</tissue>
    </source>
</reference>